<evidence type="ECO:0000259" key="8">
    <source>
        <dbReference type="Pfam" id="PF00408"/>
    </source>
</evidence>
<feature type="domain" description="Alpha-D-phosphohexomutase C-terminal" evidence="8">
    <location>
        <begin position="517"/>
        <end position="546"/>
    </location>
</feature>
<dbReference type="PANTHER" id="PTHR45745:SF1">
    <property type="entry name" value="PHOSPHOGLUCOMUTASE 2B-RELATED"/>
    <property type="match status" value="1"/>
</dbReference>
<keyword evidence="4 7" id="KW-0479">Metal-binding</keyword>
<dbReference type="GO" id="GO:0005975">
    <property type="term" value="P:carbohydrate metabolic process"/>
    <property type="evidence" value="ECO:0007669"/>
    <property type="project" value="InterPro"/>
</dbReference>
<dbReference type="InterPro" id="IPR005841">
    <property type="entry name" value="Alpha-D-phosphohexomutase_SF"/>
</dbReference>
<protein>
    <submittedName>
        <fullName evidence="12">Phospho-sugar mutase</fullName>
    </submittedName>
</protein>
<dbReference type="Gene3D" id="3.30.310.50">
    <property type="entry name" value="Alpha-D-phosphohexomutase, C-terminal domain"/>
    <property type="match status" value="1"/>
</dbReference>
<gene>
    <name evidence="12" type="ORF">G3570_03745</name>
</gene>
<dbReference type="AlphaFoldDB" id="A0A6M1SSB4"/>
<keyword evidence="3" id="KW-0597">Phosphoprotein</keyword>
<evidence type="ECO:0000256" key="2">
    <source>
        <dbReference type="ARBA" id="ARBA00010231"/>
    </source>
</evidence>
<comment type="cofactor">
    <cofactor evidence="1">
        <name>Mg(2+)</name>
        <dbReference type="ChEBI" id="CHEBI:18420"/>
    </cofactor>
</comment>
<evidence type="ECO:0000256" key="6">
    <source>
        <dbReference type="ARBA" id="ARBA00023235"/>
    </source>
</evidence>
<sequence length="578" mass="64825">MKALDQNIQDKINNWLEGSYDQQTKNEIRSMLDKEKYEELTDAFYKDLEFGTGGIRGIMGVGPNRVNKYTFGMATQGFSNFLKKEYPKEQIKVAIAHDCRNNSDTLAHTVANIFSANGIHVYLFEGLRPTPELSFAIRELGCKGGVMLTASHNPKEYNGFKAYGSDGGQLVSPQDKQVMEEVQAIDSVGAIKFEGVEERIERIGKEIDEKYLEAIAKLSVSGDAIERQKDLKIVFSPIHGTAGVLAPPALKRYGFENVTLVKEQMTFDGNFPTVEYPNPEEEEALTMALDKAKEIDAELVMATDPDADRVGIAVKDLNDEWTLLNGNQTGTLIINYMLKAWKDAGKLKGKEYIVKTIVTTYLIDRIADYYDVDCYNTLTGFKYIGELMTKLEGKKQFIAGGEESYGYLIGEHVRDKDAIVSSVIIAEMTAYYKDKGSSLYEALLDIYKQHGLFREKLVSIYKKGRKGAEEIQQMLKNYRSNPPAKLGGSQVVTIKDYKTSEEKNISTGKTGKIDLPSSNVLQFITEDGSMVTVRPSGTEPKIKFYCSVNTNMKDKSDYTDLSEKLDDKIDRLMDDLMK</sequence>
<evidence type="ECO:0000256" key="1">
    <source>
        <dbReference type="ARBA" id="ARBA00001946"/>
    </source>
</evidence>
<dbReference type="PANTHER" id="PTHR45745">
    <property type="entry name" value="PHOSPHOMANNOMUTASE 45A"/>
    <property type="match status" value="1"/>
</dbReference>
<comment type="similarity">
    <text evidence="2 7">Belongs to the phosphohexose mutase family.</text>
</comment>
<dbReference type="GO" id="GO:0000287">
    <property type="term" value="F:magnesium ion binding"/>
    <property type="evidence" value="ECO:0007669"/>
    <property type="project" value="InterPro"/>
</dbReference>
<dbReference type="EMBL" id="JAALLT010000001">
    <property type="protein sequence ID" value="NGP75730.1"/>
    <property type="molecule type" value="Genomic_DNA"/>
</dbReference>
<comment type="caution">
    <text evidence="12">The sequence shown here is derived from an EMBL/GenBank/DDBJ whole genome shotgun (WGS) entry which is preliminary data.</text>
</comment>
<dbReference type="InterPro" id="IPR005845">
    <property type="entry name" value="A-D-PHexomutase_a/b/a-II"/>
</dbReference>
<dbReference type="Pfam" id="PF00408">
    <property type="entry name" value="PGM_PMM_IV"/>
    <property type="match status" value="1"/>
</dbReference>
<dbReference type="InterPro" id="IPR005843">
    <property type="entry name" value="A-D-PHexomutase_C"/>
</dbReference>
<evidence type="ECO:0000259" key="9">
    <source>
        <dbReference type="Pfam" id="PF02878"/>
    </source>
</evidence>
<dbReference type="CDD" id="cd05799">
    <property type="entry name" value="PGM2"/>
    <property type="match status" value="1"/>
</dbReference>
<dbReference type="InterPro" id="IPR016066">
    <property type="entry name" value="A-D-PHexomutase_CS"/>
</dbReference>
<accession>A0A6M1SSB4</accession>
<proteinExistence type="inferred from homology"/>
<evidence type="ECO:0000256" key="5">
    <source>
        <dbReference type="ARBA" id="ARBA00022842"/>
    </source>
</evidence>
<dbReference type="Gene3D" id="3.40.120.10">
    <property type="entry name" value="Alpha-D-Glucose-1,6-Bisphosphate, subunit A, domain 3"/>
    <property type="match status" value="3"/>
</dbReference>
<dbReference type="InterPro" id="IPR005844">
    <property type="entry name" value="A-D-PHexomutase_a/b/a-I"/>
</dbReference>
<dbReference type="PROSITE" id="PS00710">
    <property type="entry name" value="PGM_PMM"/>
    <property type="match status" value="1"/>
</dbReference>
<keyword evidence="5 7" id="KW-0460">Magnesium</keyword>
<dbReference type="Pfam" id="PF02879">
    <property type="entry name" value="PGM_PMM_II"/>
    <property type="match status" value="1"/>
</dbReference>
<feature type="domain" description="Alpha-D-phosphohexomutase alpha/beta/alpha" evidence="10">
    <location>
        <begin position="210"/>
        <end position="313"/>
    </location>
</feature>
<dbReference type="PRINTS" id="PR00509">
    <property type="entry name" value="PGMPMM"/>
</dbReference>
<dbReference type="Pfam" id="PF02880">
    <property type="entry name" value="PGM_PMM_III"/>
    <property type="match status" value="1"/>
</dbReference>
<dbReference type="InterPro" id="IPR036900">
    <property type="entry name" value="A-D-PHexomutase_C_sf"/>
</dbReference>
<dbReference type="Pfam" id="PF02878">
    <property type="entry name" value="PGM_PMM_I"/>
    <property type="match status" value="1"/>
</dbReference>
<name>A0A6M1SSB4_9BACT</name>
<evidence type="ECO:0000256" key="7">
    <source>
        <dbReference type="RuleBase" id="RU004326"/>
    </source>
</evidence>
<feature type="domain" description="Alpha-D-phosphohexomutase alpha/beta/alpha" evidence="11">
    <location>
        <begin position="325"/>
        <end position="445"/>
    </location>
</feature>
<feature type="domain" description="Alpha-D-phosphohexomutase alpha/beta/alpha" evidence="9">
    <location>
        <begin position="49"/>
        <end position="187"/>
    </location>
</feature>
<organism evidence="12 13">
    <name type="scientific">Halalkalibaculum roseum</name>
    <dbReference type="NCBI Taxonomy" id="2709311"/>
    <lineage>
        <taxon>Bacteria</taxon>
        <taxon>Pseudomonadati</taxon>
        <taxon>Balneolota</taxon>
        <taxon>Balneolia</taxon>
        <taxon>Balneolales</taxon>
        <taxon>Balneolaceae</taxon>
        <taxon>Halalkalibaculum</taxon>
    </lineage>
</organism>
<evidence type="ECO:0000313" key="13">
    <source>
        <dbReference type="Proteomes" id="UP000473278"/>
    </source>
</evidence>
<dbReference type="GO" id="GO:0008973">
    <property type="term" value="F:phosphopentomutase activity"/>
    <property type="evidence" value="ECO:0007669"/>
    <property type="project" value="TreeGrafter"/>
</dbReference>
<evidence type="ECO:0000256" key="4">
    <source>
        <dbReference type="ARBA" id="ARBA00022723"/>
    </source>
</evidence>
<dbReference type="InterPro" id="IPR005846">
    <property type="entry name" value="A-D-PHexomutase_a/b/a-III"/>
</dbReference>
<keyword evidence="13" id="KW-1185">Reference proteome</keyword>
<dbReference type="SUPFAM" id="SSF55957">
    <property type="entry name" value="Phosphoglucomutase, C-terminal domain"/>
    <property type="match status" value="1"/>
</dbReference>
<evidence type="ECO:0000259" key="11">
    <source>
        <dbReference type="Pfam" id="PF02880"/>
    </source>
</evidence>
<dbReference type="RefSeq" id="WP_165139296.1">
    <property type="nucleotide sequence ID" value="NZ_JAALLT010000001.1"/>
</dbReference>
<dbReference type="SUPFAM" id="SSF53738">
    <property type="entry name" value="Phosphoglucomutase, first 3 domains"/>
    <property type="match status" value="3"/>
</dbReference>
<evidence type="ECO:0000313" key="12">
    <source>
        <dbReference type="EMBL" id="NGP75730.1"/>
    </source>
</evidence>
<keyword evidence="6" id="KW-0413">Isomerase</keyword>
<reference evidence="12 13" key="1">
    <citation type="submission" date="2020-02" db="EMBL/GenBank/DDBJ databases">
        <title>Balneolaceae bacterium YR4-1, complete genome.</title>
        <authorList>
            <person name="Li Y."/>
            <person name="Wu S."/>
        </authorList>
    </citation>
    <scope>NUCLEOTIDE SEQUENCE [LARGE SCALE GENOMIC DNA]</scope>
    <source>
        <strain evidence="12 13">YR4-1</strain>
    </source>
</reference>
<dbReference type="Proteomes" id="UP000473278">
    <property type="component" value="Unassembled WGS sequence"/>
</dbReference>
<evidence type="ECO:0000259" key="10">
    <source>
        <dbReference type="Pfam" id="PF02879"/>
    </source>
</evidence>
<dbReference type="InterPro" id="IPR016055">
    <property type="entry name" value="A-D-PHexomutase_a/b/a-I/II/III"/>
</dbReference>
<dbReference type="GO" id="GO:0006166">
    <property type="term" value="P:purine ribonucleoside salvage"/>
    <property type="evidence" value="ECO:0007669"/>
    <property type="project" value="TreeGrafter"/>
</dbReference>
<evidence type="ECO:0000256" key="3">
    <source>
        <dbReference type="ARBA" id="ARBA00022553"/>
    </source>
</evidence>